<protein>
    <submittedName>
        <fullName evidence="2">Uncharacterized protein</fullName>
    </submittedName>
</protein>
<evidence type="ECO:0000313" key="2">
    <source>
        <dbReference type="EMBL" id="KIP09434.1"/>
    </source>
</evidence>
<name>A0A0C3NVM7_PHLG1</name>
<feature type="region of interest" description="Disordered" evidence="1">
    <location>
        <begin position="557"/>
        <end position="592"/>
    </location>
</feature>
<dbReference type="EMBL" id="KN840466">
    <property type="protein sequence ID" value="KIP09434.1"/>
    <property type="molecule type" value="Genomic_DNA"/>
</dbReference>
<accession>A0A0C3NVM7</accession>
<organism evidence="2 3">
    <name type="scientific">Phlebiopsis gigantea (strain 11061_1 CR5-6)</name>
    <name type="common">White-rot fungus</name>
    <name type="synonym">Peniophora gigantea</name>
    <dbReference type="NCBI Taxonomy" id="745531"/>
    <lineage>
        <taxon>Eukaryota</taxon>
        <taxon>Fungi</taxon>
        <taxon>Dikarya</taxon>
        <taxon>Basidiomycota</taxon>
        <taxon>Agaricomycotina</taxon>
        <taxon>Agaricomycetes</taxon>
        <taxon>Polyporales</taxon>
        <taxon>Phanerochaetaceae</taxon>
        <taxon>Phlebiopsis</taxon>
    </lineage>
</organism>
<keyword evidence="3" id="KW-1185">Reference proteome</keyword>
<evidence type="ECO:0000313" key="3">
    <source>
        <dbReference type="Proteomes" id="UP000053257"/>
    </source>
</evidence>
<dbReference type="AlphaFoldDB" id="A0A0C3NVM7"/>
<sequence>MLHKPTTQPIDAYSRDDDPIYSTVTPVNDFFSPASEATLAPSPPERTPFNGYAKETEEESRAIGTIEECSEHRKKADLARLPTNDKVRDPTVTTSTSNDRKYPSAPGTAVESNLVEDPPSGGVTGVDDVSLEQSGLLQWILDFGDVPLDEQVYNDIVVVVEEWAVRDSQGDKTTQVIVHDPVKSNEARLDRHENPSQVTNNVEEIPSTPYPTAQPISKHVPIPAAIRADSSGQRCGVMEDVPGSRLSVADLSPDILPGDAGEHAIRKPPFNFTVPMGTRSLVVDQDSPYAQTNPSTKFLGHKEKPSVQDPPQLAFQNNSQNTITVQALRDVARIPTPSLTHEIPSTYGYTLPLRPISSAPRKAYRKLAAQPHPDLPQATLPTAGHYPDVSRPSSLQGLGHGLPSEAPCAATPPQAYRYNSAVPGSSRRPVVESSRKTGSVRPAATYPPPAAYNGHPSSVPAGPRHHHDECTLQAPHTTSYLSPAMRAPVGPSSSGISSATVFKGIRLGDATSHSSAVLARDGHALRSGVLATSLATATASSASSGRKNASSADFQNSIQHDSHITERSTPTSQTSTSRQAAETPSQAAAAPLPTSEVLQICNKALAEEEFISLNSRAGRKCSYPGCGGAYLWGQKSDHNISHHGNPETGHVKCPLSSCNEYIPWKCWRAHVKRHCDGATGTLRKRKRNQDDQRGDKEEGKRRK</sequence>
<reference evidence="2 3" key="1">
    <citation type="journal article" date="2014" name="PLoS Genet.">
        <title>Analysis of the Phlebiopsis gigantea genome, transcriptome and secretome provides insight into its pioneer colonization strategies of wood.</title>
        <authorList>
            <person name="Hori C."/>
            <person name="Ishida T."/>
            <person name="Igarashi K."/>
            <person name="Samejima M."/>
            <person name="Suzuki H."/>
            <person name="Master E."/>
            <person name="Ferreira P."/>
            <person name="Ruiz-Duenas F.J."/>
            <person name="Held B."/>
            <person name="Canessa P."/>
            <person name="Larrondo L.F."/>
            <person name="Schmoll M."/>
            <person name="Druzhinina I.S."/>
            <person name="Kubicek C.P."/>
            <person name="Gaskell J.A."/>
            <person name="Kersten P."/>
            <person name="St John F."/>
            <person name="Glasner J."/>
            <person name="Sabat G."/>
            <person name="Splinter BonDurant S."/>
            <person name="Syed K."/>
            <person name="Yadav J."/>
            <person name="Mgbeahuruike A.C."/>
            <person name="Kovalchuk A."/>
            <person name="Asiegbu F.O."/>
            <person name="Lackner G."/>
            <person name="Hoffmeister D."/>
            <person name="Rencoret J."/>
            <person name="Gutierrez A."/>
            <person name="Sun H."/>
            <person name="Lindquist E."/>
            <person name="Barry K."/>
            <person name="Riley R."/>
            <person name="Grigoriev I.V."/>
            <person name="Henrissat B."/>
            <person name="Kues U."/>
            <person name="Berka R.M."/>
            <person name="Martinez A.T."/>
            <person name="Covert S.F."/>
            <person name="Blanchette R.A."/>
            <person name="Cullen D."/>
        </authorList>
    </citation>
    <scope>NUCLEOTIDE SEQUENCE [LARGE SCALE GENOMIC DNA]</scope>
    <source>
        <strain evidence="2 3">11061_1 CR5-6</strain>
    </source>
</reference>
<feature type="region of interest" description="Disordered" evidence="1">
    <location>
        <begin position="683"/>
        <end position="703"/>
    </location>
</feature>
<feature type="region of interest" description="Disordered" evidence="1">
    <location>
        <begin position="188"/>
        <end position="216"/>
    </location>
</feature>
<gene>
    <name evidence="2" type="ORF">PHLGIDRAFT_116375</name>
</gene>
<feature type="region of interest" description="Disordered" evidence="1">
    <location>
        <begin position="372"/>
        <end position="469"/>
    </location>
</feature>
<proteinExistence type="predicted"/>
<feature type="compositionally biased region" description="Basic and acidic residues" evidence="1">
    <location>
        <begin position="69"/>
        <end position="89"/>
    </location>
</feature>
<feature type="region of interest" description="Disordered" evidence="1">
    <location>
        <begin position="1"/>
        <end position="125"/>
    </location>
</feature>
<feature type="compositionally biased region" description="Low complexity" evidence="1">
    <location>
        <begin position="567"/>
        <end position="591"/>
    </location>
</feature>
<dbReference type="Proteomes" id="UP000053257">
    <property type="component" value="Unassembled WGS sequence"/>
</dbReference>
<dbReference type="HOGENOM" id="CLU_392366_0_0_1"/>
<feature type="compositionally biased region" description="Basic and acidic residues" evidence="1">
    <location>
        <begin position="688"/>
        <end position="703"/>
    </location>
</feature>
<evidence type="ECO:0000256" key="1">
    <source>
        <dbReference type="SAM" id="MobiDB-lite"/>
    </source>
</evidence>